<feature type="domain" description="Radical SAM core" evidence="9">
    <location>
        <begin position="99"/>
        <end position="331"/>
    </location>
</feature>
<reference evidence="10" key="1">
    <citation type="submission" date="2018-05" db="EMBL/GenBank/DDBJ databases">
        <authorList>
            <person name="Lanie J.A."/>
            <person name="Ng W.-L."/>
            <person name="Kazmierczak K.M."/>
            <person name="Andrzejewski T.M."/>
            <person name="Davidsen T.M."/>
            <person name="Wayne K.J."/>
            <person name="Tettelin H."/>
            <person name="Glass J.I."/>
            <person name="Rusch D."/>
            <person name="Podicherti R."/>
            <person name="Tsui H.-C.T."/>
            <person name="Winkler M.E."/>
        </authorList>
    </citation>
    <scope>NUCLEOTIDE SEQUENCE</scope>
</reference>
<feature type="domain" description="B12-binding" evidence="8">
    <location>
        <begin position="1"/>
        <end position="46"/>
    </location>
</feature>
<dbReference type="SMART" id="SM00729">
    <property type="entry name" value="Elp3"/>
    <property type="match status" value="1"/>
</dbReference>
<keyword evidence="7" id="KW-0411">Iron-sulfur</keyword>
<dbReference type="AlphaFoldDB" id="A0A382QAR4"/>
<evidence type="ECO:0000259" key="9">
    <source>
        <dbReference type="PROSITE" id="PS51918"/>
    </source>
</evidence>
<dbReference type="GO" id="GO:0051539">
    <property type="term" value="F:4 iron, 4 sulfur cluster binding"/>
    <property type="evidence" value="ECO:0007669"/>
    <property type="project" value="UniProtKB-KW"/>
</dbReference>
<dbReference type="SFLD" id="SFLDG01082">
    <property type="entry name" value="B12-binding_domain_containing"/>
    <property type="match status" value="1"/>
</dbReference>
<dbReference type="GO" id="GO:0003824">
    <property type="term" value="F:catalytic activity"/>
    <property type="evidence" value="ECO:0007669"/>
    <property type="project" value="InterPro"/>
</dbReference>
<evidence type="ECO:0000256" key="4">
    <source>
        <dbReference type="ARBA" id="ARBA00022691"/>
    </source>
</evidence>
<dbReference type="GO" id="GO:0031419">
    <property type="term" value="F:cobalamin binding"/>
    <property type="evidence" value="ECO:0007669"/>
    <property type="project" value="InterPro"/>
</dbReference>
<keyword evidence="3" id="KW-0808">Transferase</keyword>
<sequence>LGGPHPSALYDEILKNVPAVDFVAIGEGEESLLGLLEHLGGRLDLNELSGLAVRDKSGDIIVLKSSKRIKNLNKENIPFPARHLLPMENYIQAQEGHGPSSGRWTSILSSRGCPYGCTFCESRRTAWIARTPKDVVDEMEHCLKEWGINEFHFEDDNMTINKERLIGICDEIISRKLKIKWQTPNGIRASVTDSEMLTKMKESGCLHITLAPETGSERVLNEIIEKGKDFNLSQLKDCGALAHSLGLKVAAYFIIGLPGETRNEVKETIKYAKELAKCGVDEVAFGLFIPLPGTPLWDIAKKKNQQMDFLDLLAVGDMKKAVSWNDDINAEELN</sequence>
<proteinExistence type="predicted"/>
<dbReference type="PROSITE" id="PS51332">
    <property type="entry name" value="B12_BINDING"/>
    <property type="match status" value="1"/>
</dbReference>
<gene>
    <name evidence="10" type="ORF">METZ01_LOCUS335508</name>
</gene>
<evidence type="ECO:0000256" key="3">
    <source>
        <dbReference type="ARBA" id="ARBA00022679"/>
    </source>
</evidence>
<organism evidence="10">
    <name type="scientific">marine metagenome</name>
    <dbReference type="NCBI Taxonomy" id="408172"/>
    <lineage>
        <taxon>unclassified sequences</taxon>
        <taxon>metagenomes</taxon>
        <taxon>ecological metagenomes</taxon>
    </lineage>
</organism>
<dbReference type="PROSITE" id="PS51918">
    <property type="entry name" value="RADICAL_SAM"/>
    <property type="match status" value="1"/>
</dbReference>
<dbReference type="InterPro" id="IPR051198">
    <property type="entry name" value="BchE-like"/>
</dbReference>
<dbReference type="InterPro" id="IPR006158">
    <property type="entry name" value="Cobalamin-bd"/>
</dbReference>
<dbReference type="InterPro" id="IPR034466">
    <property type="entry name" value="Methyltransferase_Class_B"/>
</dbReference>
<evidence type="ECO:0000256" key="5">
    <source>
        <dbReference type="ARBA" id="ARBA00022723"/>
    </source>
</evidence>
<protein>
    <submittedName>
        <fullName evidence="10">Uncharacterized protein</fullName>
    </submittedName>
</protein>
<dbReference type="EMBL" id="UINC01113201">
    <property type="protein sequence ID" value="SVC82654.1"/>
    <property type="molecule type" value="Genomic_DNA"/>
</dbReference>
<keyword evidence="2" id="KW-0489">Methyltransferase</keyword>
<evidence type="ECO:0000256" key="1">
    <source>
        <dbReference type="ARBA" id="ARBA00001966"/>
    </source>
</evidence>
<dbReference type="InterPro" id="IPR058240">
    <property type="entry name" value="rSAM_sf"/>
</dbReference>
<keyword evidence="6" id="KW-0408">Iron</keyword>
<evidence type="ECO:0000256" key="6">
    <source>
        <dbReference type="ARBA" id="ARBA00023004"/>
    </source>
</evidence>
<dbReference type="GO" id="GO:0046872">
    <property type="term" value="F:metal ion binding"/>
    <property type="evidence" value="ECO:0007669"/>
    <property type="project" value="UniProtKB-KW"/>
</dbReference>
<comment type="cofactor">
    <cofactor evidence="1">
        <name>[4Fe-4S] cluster</name>
        <dbReference type="ChEBI" id="CHEBI:49883"/>
    </cofactor>
</comment>
<evidence type="ECO:0000259" key="8">
    <source>
        <dbReference type="PROSITE" id="PS51332"/>
    </source>
</evidence>
<evidence type="ECO:0000256" key="2">
    <source>
        <dbReference type="ARBA" id="ARBA00022603"/>
    </source>
</evidence>
<dbReference type="InterPro" id="IPR007197">
    <property type="entry name" value="rSAM"/>
</dbReference>
<dbReference type="CDD" id="cd01335">
    <property type="entry name" value="Radical_SAM"/>
    <property type="match status" value="1"/>
</dbReference>
<feature type="non-terminal residue" evidence="10">
    <location>
        <position position="1"/>
    </location>
</feature>
<dbReference type="InterPro" id="IPR006638">
    <property type="entry name" value="Elp3/MiaA/NifB-like_rSAM"/>
</dbReference>
<feature type="non-terminal residue" evidence="10">
    <location>
        <position position="334"/>
    </location>
</feature>
<dbReference type="PANTHER" id="PTHR43409">
    <property type="entry name" value="ANAEROBIC MAGNESIUM-PROTOPORPHYRIN IX MONOMETHYL ESTER CYCLASE-RELATED"/>
    <property type="match status" value="1"/>
</dbReference>
<keyword evidence="4" id="KW-0949">S-adenosyl-L-methionine</keyword>
<dbReference type="PANTHER" id="PTHR43409:SF7">
    <property type="entry name" value="BLL1977 PROTEIN"/>
    <property type="match status" value="1"/>
</dbReference>
<dbReference type="SUPFAM" id="SSF102114">
    <property type="entry name" value="Radical SAM enzymes"/>
    <property type="match status" value="1"/>
</dbReference>
<dbReference type="Gene3D" id="3.20.20.70">
    <property type="entry name" value="Aldolase class I"/>
    <property type="match status" value="1"/>
</dbReference>
<keyword evidence="5" id="KW-0479">Metal-binding</keyword>
<dbReference type="SFLD" id="SFLDG01123">
    <property type="entry name" value="methyltransferase_(Class_B)"/>
    <property type="match status" value="1"/>
</dbReference>
<evidence type="ECO:0000256" key="7">
    <source>
        <dbReference type="ARBA" id="ARBA00023014"/>
    </source>
</evidence>
<dbReference type="SFLD" id="SFLDS00029">
    <property type="entry name" value="Radical_SAM"/>
    <property type="match status" value="1"/>
</dbReference>
<dbReference type="Gene3D" id="3.40.50.280">
    <property type="entry name" value="Cobalamin-binding domain"/>
    <property type="match status" value="1"/>
</dbReference>
<evidence type="ECO:0000313" key="10">
    <source>
        <dbReference type="EMBL" id="SVC82654.1"/>
    </source>
</evidence>
<accession>A0A382QAR4</accession>
<name>A0A382QAR4_9ZZZZ</name>
<dbReference type="Pfam" id="PF04055">
    <property type="entry name" value="Radical_SAM"/>
    <property type="match status" value="1"/>
</dbReference>
<dbReference type="InterPro" id="IPR013785">
    <property type="entry name" value="Aldolase_TIM"/>
</dbReference>